<keyword evidence="2" id="KW-1185">Reference proteome</keyword>
<name>A0A915HNY9_ROMCU</name>
<reference evidence="3" key="1">
    <citation type="submission" date="2022-11" db="UniProtKB">
        <authorList>
            <consortium name="WormBaseParasite"/>
        </authorList>
    </citation>
    <scope>IDENTIFICATION</scope>
</reference>
<evidence type="ECO:0000256" key="1">
    <source>
        <dbReference type="SAM" id="MobiDB-lite"/>
    </source>
</evidence>
<feature type="compositionally biased region" description="Polar residues" evidence="1">
    <location>
        <begin position="57"/>
        <end position="67"/>
    </location>
</feature>
<evidence type="ECO:0000313" key="3">
    <source>
        <dbReference type="WBParaSite" id="nRc.2.0.1.t03072-RA"/>
    </source>
</evidence>
<protein>
    <submittedName>
        <fullName evidence="3">Uncharacterized protein</fullName>
    </submittedName>
</protein>
<organism evidence="2 3">
    <name type="scientific">Romanomermis culicivorax</name>
    <name type="common">Nematode worm</name>
    <dbReference type="NCBI Taxonomy" id="13658"/>
    <lineage>
        <taxon>Eukaryota</taxon>
        <taxon>Metazoa</taxon>
        <taxon>Ecdysozoa</taxon>
        <taxon>Nematoda</taxon>
        <taxon>Enoplea</taxon>
        <taxon>Dorylaimia</taxon>
        <taxon>Mermithida</taxon>
        <taxon>Mermithoidea</taxon>
        <taxon>Mermithidae</taxon>
        <taxon>Romanomermis</taxon>
    </lineage>
</organism>
<dbReference type="AlphaFoldDB" id="A0A915HNY9"/>
<sequence length="102" mass="10854">MSIVSKISRTSLKSLDNLIKLCLIADKALDTEAVSDNDSDRAKMPGSDLDEDGDKSVASNGRNQGTQGALCPDGNQCNLAIAPAIDDDLRLFPERGQQMASM</sequence>
<dbReference type="Proteomes" id="UP000887565">
    <property type="component" value="Unplaced"/>
</dbReference>
<evidence type="ECO:0000313" key="2">
    <source>
        <dbReference type="Proteomes" id="UP000887565"/>
    </source>
</evidence>
<dbReference type="WBParaSite" id="nRc.2.0.1.t03072-RA">
    <property type="protein sequence ID" value="nRc.2.0.1.t03072-RA"/>
    <property type="gene ID" value="nRc.2.0.1.g03072"/>
</dbReference>
<accession>A0A915HNY9</accession>
<feature type="region of interest" description="Disordered" evidence="1">
    <location>
        <begin position="33"/>
        <end position="74"/>
    </location>
</feature>
<proteinExistence type="predicted"/>